<sequence length="329" mass="37734">MKEDYLKFEAAYLSPYAVKSSETAGRAVWEEPCPLRTEFQRDRDRIVHSKSFRRLKHKTQVFLAPSGDHYRTRMTHTIEVMQIARTIARCLKLNEDLTEAIAFGHDLGHTPFGHIGERILAAETGHFEHNEQSLRVVTVLEDDGKGLNLTAEVLDGILEHKQSGNPKTLEGRVVALSDRIAYLNHDIDDGIRAGLLSEDDLPVAVENVLGKGKRAKINSMVGDVVRMSLDRDAVEQSAEFKEATDELRRFMFERVYFAEHASQEEDRAREWLSKLYEFYRTNPSEVPEFYRSLSSSPEVYITDYMAGMTDTYVIKQLDKYFGYKWDSAL</sequence>
<dbReference type="SUPFAM" id="SSF109604">
    <property type="entry name" value="HD-domain/PDEase-like"/>
    <property type="match status" value="1"/>
</dbReference>
<proteinExistence type="predicted"/>
<dbReference type="InterPro" id="IPR026875">
    <property type="entry name" value="PHydrolase_assoc_dom"/>
</dbReference>
<dbReference type="Gene3D" id="1.10.3210.10">
    <property type="entry name" value="Hypothetical protein af1432"/>
    <property type="match status" value="1"/>
</dbReference>
<evidence type="ECO:0000256" key="1">
    <source>
        <dbReference type="ARBA" id="ARBA00022801"/>
    </source>
</evidence>
<dbReference type="GO" id="GO:0016793">
    <property type="term" value="F:triphosphoric monoester hydrolase activity"/>
    <property type="evidence" value="ECO:0007669"/>
    <property type="project" value="InterPro"/>
</dbReference>
<evidence type="ECO:0000313" key="3">
    <source>
        <dbReference type="EMBL" id="MBO8424576.1"/>
    </source>
</evidence>
<feature type="domain" description="HD" evidence="2">
    <location>
        <begin position="73"/>
        <end position="183"/>
    </location>
</feature>
<dbReference type="Proteomes" id="UP000727857">
    <property type="component" value="Unassembled WGS sequence"/>
</dbReference>
<dbReference type="PROSITE" id="PS51831">
    <property type="entry name" value="HD"/>
    <property type="match status" value="1"/>
</dbReference>
<dbReference type="CDD" id="cd00077">
    <property type="entry name" value="HDc"/>
    <property type="match status" value="1"/>
</dbReference>
<name>A0A940DH17_9FIRM</name>
<comment type="caution">
    <text evidence="3">The sequence shown here is derived from an EMBL/GenBank/DDBJ whole genome shotgun (WGS) entry which is preliminary data.</text>
</comment>
<protein>
    <submittedName>
        <fullName evidence="3">Deoxyguanosinetriphosphate triphosphohydrolase</fullName>
    </submittedName>
</protein>
<dbReference type="InterPro" id="IPR051094">
    <property type="entry name" value="Diverse_Catalytic_Enzymes"/>
</dbReference>
<dbReference type="Pfam" id="PF01966">
    <property type="entry name" value="HD"/>
    <property type="match status" value="1"/>
</dbReference>
<dbReference type="PANTHER" id="PTHR35795:SF1">
    <property type="entry name" value="BIS(5'-NUCLEOSYL)-TETRAPHOSPHATASE, SYMMETRICAL"/>
    <property type="match status" value="1"/>
</dbReference>
<dbReference type="AlphaFoldDB" id="A0A940DH17"/>
<dbReference type="SMART" id="SM00471">
    <property type="entry name" value="HDc"/>
    <property type="match status" value="1"/>
</dbReference>
<accession>A0A940DH17</accession>
<dbReference type="EMBL" id="JADINF010000155">
    <property type="protein sequence ID" value="MBO8424576.1"/>
    <property type="molecule type" value="Genomic_DNA"/>
</dbReference>
<dbReference type="NCBIfam" id="TIGR01353">
    <property type="entry name" value="dGTP_triPase"/>
    <property type="match status" value="1"/>
</dbReference>
<dbReference type="NCBIfam" id="NF002327">
    <property type="entry name" value="PRK01286.1-2"/>
    <property type="match status" value="1"/>
</dbReference>
<gene>
    <name evidence="3" type="ORF">IAB16_06110</name>
</gene>
<evidence type="ECO:0000259" key="2">
    <source>
        <dbReference type="PROSITE" id="PS51831"/>
    </source>
</evidence>
<dbReference type="PANTHER" id="PTHR35795">
    <property type="entry name" value="SLR1885 PROTEIN"/>
    <property type="match status" value="1"/>
</dbReference>
<keyword evidence="1" id="KW-0378">Hydrolase</keyword>
<dbReference type="InterPro" id="IPR006261">
    <property type="entry name" value="dGTPase"/>
</dbReference>
<organism evidence="3 4">
    <name type="scientific">Candidatus Stercoripulliclostridium pullicola</name>
    <dbReference type="NCBI Taxonomy" id="2840953"/>
    <lineage>
        <taxon>Bacteria</taxon>
        <taxon>Bacillati</taxon>
        <taxon>Bacillota</taxon>
        <taxon>Clostridia</taxon>
        <taxon>Eubacteriales</taxon>
        <taxon>Candidatus Stercoripulliclostridium</taxon>
    </lineage>
</organism>
<dbReference type="InterPro" id="IPR006674">
    <property type="entry name" value="HD_domain"/>
</dbReference>
<reference evidence="3" key="1">
    <citation type="submission" date="2020-10" db="EMBL/GenBank/DDBJ databases">
        <authorList>
            <person name="Gilroy R."/>
        </authorList>
    </citation>
    <scope>NUCLEOTIDE SEQUENCE</scope>
    <source>
        <strain evidence="3">517</strain>
    </source>
</reference>
<dbReference type="Pfam" id="PF13286">
    <property type="entry name" value="HD_assoc"/>
    <property type="match status" value="1"/>
</dbReference>
<dbReference type="InterPro" id="IPR003607">
    <property type="entry name" value="HD/PDEase_dom"/>
</dbReference>
<reference evidence="3" key="2">
    <citation type="journal article" date="2021" name="PeerJ">
        <title>Extensive microbial diversity within the chicken gut microbiome revealed by metagenomics and culture.</title>
        <authorList>
            <person name="Gilroy R."/>
            <person name="Ravi A."/>
            <person name="Getino M."/>
            <person name="Pursley I."/>
            <person name="Horton D.L."/>
            <person name="Alikhan N.F."/>
            <person name="Baker D."/>
            <person name="Gharbi K."/>
            <person name="Hall N."/>
            <person name="Watson M."/>
            <person name="Adriaenssens E.M."/>
            <person name="Foster-Nyarko E."/>
            <person name="Jarju S."/>
            <person name="Secka A."/>
            <person name="Antonio M."/>
            <person name="Oren A."/>
            <person name="Chaudhuri R.R."/>
            <person name="La Ragione R."/>
            <person name="Hildebrand F."/>
            <person name="Pallen M.J."/>
        </authorList>
    </citation>
    <scope>NUCLEOTIDE SEQUENCE</scope>
    <source>
        <strain evidence="3">517</strain>
    </source>
</reference>
<evidence type="ECO:0000313" key="4">
    <source>
        <dbReference type="Proteomes" id="UP000727857"/>
    </source>
</evidence>